<organism evidence="1 2">
    <name type="scientific">Vibrio genomosp. F10 str. ZF-129</name>
    <dbReference type="NCBI Taxonomy" id="1187848"/>
    <lineage>
        <taxon>Bacteria</taxon>
        <taxon>Pseudomonadati</taxon>
        <taxon>Pseudomonadota</taxon>
        <taxon>Gammaproteobacteria</taxon>
        <taxon>Vibrionales</taxon>
        <taxon>Vibrionaceae</taxon>
        <taxon>Vibrio</taxon>
    </lineage>
</organism>
<protein>
    <recommendedName>
        <fullName evidence="3">Phosphoadenosine phosphosulphate reductase domain-containing protein</fullName>
    </recommendedName>
</protein>
<dbReference type="AlphaFoldDB" id="A0A1E5BIR8"/>
<evidence type="ECO:0000313" key="2">
    <source>
        <dbReference type="Proteomes" id="UP000094741"/>
    </source>
</evidence>
<dbReference type="Gene3D" id="3.40.50.620">
    <property type="entry name" value="HUPs"/>
    <property type="match status" value="1"/>
</dbReference>
<dbReference type="eggNOG" id="COG0175">
    <property type="taxonomic scope" value="Bacteria"/>
</dbReference>
<dbReference type="OrthoDB" id="9774475at2"/>
<evidence type="ECO:0000313" key="1">
    <source>
        <dbReference type="EMBL" id="OEE37293.1"/>
    </source>
</evidence>
<dbReference type="SUPFAM" id="SSF52402">
    <property type="entry name" value="Adenine nucleotide alpha hydrolases-like"/>
    <property type="match status" value="1"/>
</dbReference>
<dbReference type="RefSeq" id="WP_017041771.1">
    <property type="nucleotide sequence ID" value="NZ_AJYQ02000020.1"/>
</dbReference>
<dbReference type="STRING" id="1187848.A1QO_04095"/>
<dbReference type="EMBL" id="AJYQ02000020">
    <property type="protein sequence ID" value="OEE37293.1"/>
    <property type="molecule type" value="Genomic_DNA"/>
</dbReference>
<reference evidence="1 2" key="1">
    <citation type="journal article" date="2012" name="Science">
        <title>Ecological populations of bacteria act as socially cohesive units of antibiotic production and resistance.</title>
        <authorList>
            <person name="Cordero O.X."/>
            <person name="Wildschutte H."/>
            <person name="Kirkup B."/>
            <person name="Proehl S."/>
            <person name="Ngo L."/>
            <person name="Hussain F."/>
            <person name="Le Roux F."/>
            <person name="Mincer T."/>
            <person name="Polz M.F."/>
        </authorList>
    </citation>
    <scope>NUCLEOTIDE SEQUENCE [LARGE SCALE GENOMIC DNA]</scope>
    <source>
        <strain evidence="1 2">ZF-129</strain>
    </source>
</reference>
<dbReference type="InterPro" id="IPR014729">
    <property type="entry name" value="Rossmann-like_a/b/a_fold"/>
</dbReference>
<name>A0A1E5BIR8_9VIBR</name>
<evidence type="ECO:0008006" key="3">
    <source>
        <dbReference type="Google" id="ProtNLM"/>
    </source>
</evidence>
<comment type="caution">
    <text evidence="1">The sequence shown here is derived from an EMBL/GenBank/DDBJ whole genome shotgun (WGS) entry which is preliminary data.</text>
</comment>
<sequence>MNAINATLNPSDDQVFTDTQSIPLSNFEAERLKHRQAAIDYIKLVIPNWQDLIISDVEEDSIHFCGYSGGVDSSVTGLCLALFNPNLNLIGIMTDTGDEPISVPEILDTIEYLTGHKIVVIQDDSLYGRIEENGYLPSPKSRWCTKVLKIDPWIKYITNNFLSSVSEEGGRKVYAYAGIRYDERDRSGIVDIDGIETIHPLIRAKVNREQVCDIAAQFNVLGSTYYRGRSRSGCESCMYQTYQEWISLLIWNRKKYFKAASVEKVPQPILDRYKYDDSFCVKDMGFYTLYPISSIVRDEKSSFEVNTIFNTVERQDDKGKITWDYKPKPPTKKKKEKAKTGTAEVQFDLLGGLPVEEDISPVEVEPIEVIKGSNIIIEDEVTLYVAVEHYRNKLMNMIGNDELNSIWQSRLISYSTAVSGLTKQLHGYSYHRAMASRTAWDSVEQYDEESHISILMIKFPKGIIPKVDYQSFEKVFTWKYGRSLVEQAHIVSWINRVCDLERSKEIVRLSKVNKRRTQLTKMCEKTVANHVAAGSPNFGTVIGVGHYRPKVIEERSIDDSYDEDQNSVRCFMCSM</sequence>
<proteinExistence type="predicted"/>
<accession>A0A1E5BIR8</accession>
<dbReference type="Proteomes" id="UP000094741">
    <property type="component" value="Unassembled WGS sequence"/>
</dbReference>
<gene>
    <name evidence="1" type="ORF">A1QO_04095</name>
</gene>